<reference evidence="2 3" key="2">
    <citation type="submission" date="2019-09" db="EMBL/GenBank/DDBJ databases">
        <authorList>
            <person name="Jin C."/>
        </authorList>
    </citation>
    <scope>NUCLEOTIDE SEQUENCE [LARGE SCALE GENOMIC DNA]</scope>
    <source>
        <strain evidence="2 3">BN140002</strain>
    </source>
</reference>
<sequence length="59" mass="6298">MAAPAPSPTRPKLALDGRAFLSRWGALLALVGLIAFNLAFTPNFATWQTLNVNLTQVCA</sequence>
<comment type="caution">
    <text evidence="2">The sequence shown here is derived from an EMBL/GenBank/DDBJ whole genome shotgun (WGS) entry which is preliminary data.</text>
</comment>
<feature type="transmembrane region" description="Helical" evidence="1">
    <location>
        <begin position="20"/>
        <end position="40"/>
    </location>
</feature>
<keyword evidence="3" id="KW-1185">Reference proteome</keyword>
<evidence type="ECO:0000313" key="2">
    <source>
        <dbReference type="EMBL" id="KAA2229117.1"/>
    </source>
</evidence>
<evidence type="ECO:0000256" key="1">
    <source>
        <dbReference type="SAM" id="Phobius"/>
    </source>
</evidence>
<gene>
    <name evidence="2" type="ORF">F0L46_25450</name>
</gene>
<organism evidence="2 3">
    <name type="scientific">Salinarimonas soli</name>
    <dbReference type="NCBI Taxonomy" id="1638099"/>
    <lineage>
        <taxon>Bacteria</taxon>
        <taxon>Pseudomonadati</taxon>
        <taxon>Pseudomonadota</taxon>
        <taxon>Alphaproteobacteria</taxon>
        <taxon>Hyphomicrobiales</taxon>
        <taxon>Salinarimonadaceae</taxon>
        <taxon>Salinarimonas</taxon>
    </lineage>
</organism>
<reference evidence="2 3" key="1">
    <citation type="submission" date="2019-09" db="EMBL/GenBank/DDBJ databases">
        <title>Salinarimonas rosea gen. nov., sp. nov., a new member of the a-2 subgroup of the Proteobacteria.</title>
        <authorList>
            <person name="Liu J."/>
        </authorList>
    </citation>
    <scope>NUCLEOTIDE SEQUENCE [LARGE SCALE GENOMIC DNA]</scope>
    <source>
        <strain evidence="2 3">BN140002</strain>
    </source>
</reference>
<evidence type="ECO:0000313" key="3">
    <source>
        <dbReference type="Proteomes" id="UP000323142"/>
    </source>
</evidence>
<dbReference type="AlphaFoldDB" id="A0A5B2USY3"/>
<feature type="non-terminal residue" evidence="2">
    <location>
        <position position="59"/>
    </location>
</feature>
<keyword evidence="1" id="KW-0472">Membrane</keyword>
<keyword evidence="1" id="KW-0812">Transmembrane</keyword>
<accession>A0A5B2USY3</accession>
<proteinExistence type="predicted"/>
<keyword evidence="1" id="KW-1133">Transmembrane helix</keyword>
<protein>
    <submittedName>
        <fullName evidence="2">ABC transporter permease</fullName>
    </submittedName>
</protein>
<dbReference type="EMBL" id="VUOA01000116">
    <property type="protein sequence ID" value="KAA2229117.1"/>
    <property type="molecule type" value="Genomic_DNA"/>
</dbReference>
<name>A0A5B2USY3_9HYPH</name>
<dbReference type="Proteomes" id="UP000323142">
    <property type="component" value="Unassembled WGS sequence"/>
</dbReference>